<evidence type="ECO:0000313" key="6">
    <source>
        <dbReference type="Proteomes" id="UP000275024"/>
    </source>
</evidence>
<feature type="transmembrane region" description="Helical" evidence="2">
    <location>
        <begin position="242"/>
        <end position="260"/>
    </location>
</feature>
<feature type="transmembrane region" description="Helical" evidence="2">
    <location>
        <begin position="73"/>
        <end position="91"/>
    </location>
</feature>
<feature type="transmembrane region" description="Helical" evidence="2">
    <location>
        <begin position="138"/>
        <end position="158"/>
    </location>
</feature>
<evidence type="ECO:0000256" key="1">
    <source>
        <dbReference type="SAM" id="MobiDB-lite"/>
    </source>
</evidence>
<feature type="transmembrane region" description="Helical" evidence="2">
    <location>
        <begin position="294"/>
        <end position="315"/>
    </location>
</feature>
<dbReference type="Gene3D" id="1.20.1250.20">
    <property type="entry name" value="MFS general substrate transporter like domains"/>
    <property type="match status" value="1"/>
</dbReference>
<feature type="transmembrane region" description="Helical" evidence="2">
    <location>
        <begin position="267"/>
        <end position="288"/>
    </location>
</feature>
<feature type="region of interest" description="Disordered" evidence="1">
    <location>
        <begin position="387"/>
        <end position="415"/>
    </location>
</feature>
<feature type="transmembrane region" description="Helical" evidence="2">
    <location>
        <begin position="12"/>
        <end position="32"/>
    </location>
</feature>
<evidence type="ECO:0008006" key="7">
    <source>
        <dbReference type="Google" id="ProtNLM"/>
    </source>
</evidence>
<feature type="transmembrane region" description="Helical" evidence="2">
    <location>
        <begin position="357"/>
        <end position="379"/>
    </location>
</feature>
<keyword evidence="2" id="KW-0472">Membrane</keyword>
<evidence type="ECO:0000313" key="3">
    <source>
        <dbReference type="EMBL" id="RKN10859.1"/>
    </source>
</evidence>
<evidence type="ECO:0000313" key="5">
    <source>
        <dbReference type="Proteomes" id="UP000268652"/>
    </source>
</evidence>
<sequence length="415" mass="41319">MLRRPGLRPWLALFLCQRFPVAMAPLGLVYLGRGAEGSLANGAVLVGTHALAEALTAAPLGRRFDRRPVRREFALVLGAEAVLFGLAVALAGRVPLVVLAALAASAGAVAAGAIGGLRTMVLRLAPGEARAALGLESAAGTSAWMVAPVLVAGLGGWLGPLAPTAVMAGFAALGAVLAFAQREVRPVGVQRVVSGREMARDLAPLFPACAQTAASNLAVGGLTVSLFGLLPLLGVSGDASGVWLTVMAGAGIAAGLGYGARAWPGRAAVQSAVLLGALGLCVAGTGLATHQAMALVLVGGAGALQAPFGAARALAVQGSLPEHTWSVAFSLLYVGAGVGYGIAGLLAAPLIERSGPRAAIVVCAALALVVTGVSAAVELRRRPAVTPRPVSPALAGPRWRRRVTGTGSRPGPGPD</sequence>
<name>A0A3A9WDK4_9ACTN</name>
<proteinExistence type="predicted"/>
<dbReference type="EMBL" id="RBDY01000004">
    <property type="protein sequence ID" value="RKN25123.1"/>
    <property type="molecule type" value="Genomic_DNA"/>
</dbReference>
<dbReference type="InterPro" id="IPR036259">
    <property type="entry name" value="MFS_trans_sf"/>
</dbReference>
<dbReference type="AlphaFoldDB" id="A0A3A9WDK4"/>
<evidence type="ECO:0000256" key="2">
    <source>
        <dbReference type="SAM" id="Phobius"/>
    </source>
</evidence>
<dbReference type="Proteomes" id="UP000268652">
    <property type="component" value="Unassembled WGS sequence"/>
</dbReference>
<feature type="transmembrane region" description="Helical" evidence="2">
    <location>
        <begin position="327"/>
        <end position="351"/>
    </location>
</feature>
<feature type="transmembrane region" description="Helical" evidence="2">
    <location>
        <begin position="202"/>
        <end position="230"/>
    </location>
</feature>
<feature type="transmembrane region" description="Helical" evidence="2">
    <location>
        <begin position="97"/>
        <end position="117"/>
    </location>
</feature>
<reference evidence="5 6" key="1">
    <citation type="submission" date="2018-09" db="EMBL/GenBank/DDBJ databases">
        <title>Streptomyces sp. nov. DS1-2, an endophytic actinomycete isolated from roots of Dendrobium scabrilingue.</title>
        <authorList>
            <person name="Kuncharoen N."/>
            <person name="Kudo T."/>
            <person name="Ohkuma M."/>
            <person name="Yuki M."/>
            <person name="Tanasupawat S."/>
        </authorList>
    </citation>
    <scope>NUCLEOTIDE SEQUENCE [LARGE SCALE GENOMIC DNA]</scope>
    <source>
        <strain evidence="3 6">AZ1-7</strain>
        <strain evidence="4 5">DS1-2</strain>
    </source>
</reference>
<feature type="transmembrane region" description="Helical" evidence="2">
    <location>
        <begin position="164"/>
        <end position="181"/>
    </location>
</feature>
<gene>
    <name evidence="4" type="ORF">D7318_07670</name>
    <name evidence="3" type="ORF">D7319_06815</name>
</gene>
<keyword evidence="2" id="KW-1133">Transmembrane helix</keyword>
<comment type="caution">
    <text evidence="3">The sequence shown here is derived from an EMBL/GenBank/DDBJ whole genome shotgun (WGS) entry which is preliminary data.</text>
</comment>
<evidence type="ECO:0000313" key="4">
    <source>
        <dbReference type="EMBL" id="RKN25123.1"/>
    </source>
</evidence>
<organism evidence="3 6">
    <name type="scientific">Streptomyces radicis</name>
    <dbReference type="NCBI Taxonomy" id="1750517"/>
    <lineage>
        <taxon>Bacteria</taxon>
        <taxon>Bacillati</taxon>
        <taxon>Actinomycetota</taxon>
        <taxon>Actinomycetes</taxon>
        <taxon>Kitasatosporales</taxon>
        <taxon>Streptomycetaceae</taxon>
        <taxon>Streptomyces</taxon>
    </lineage>
</organism>
<keyword evidence="2" id="KW-0812">Transmembrane</keyword>
<dbReference type="SUPFAM" id="SSF103473">
    <property type="entry name" value="MFS general substrate transporter"/>
    <property type="match status" value="1"/>
</dbReference>
<keyword evidence="5" id="KW-1185">Reference proteome</keyword>
<protein>
    <recommendedName>
        <fullName evidence="7">MFS transporter</fullName>
    </recommendedName>
</protein>
<dbReference type="EMBL" id="RBDX01000004">
    <property type="protein sequence ID" value="RKN10859.1"/>
    <property type="molecule type" value="Genomic_DNA"/>
</dbReference>
<accession>A0A3A9WDK4</accession>
<dbReference type="Proteomes" id="UP000275024">
    <property type="component" value="Unassembled WGS sequence"/>
</dbReference>